<accession>A0A0C3QGR5</accession>
<keyword evidence="2" id="KW-1185">Reference proteome</keyword>
<reference evidence="1 2" key="1">
    <citation type="submission" date="2014-04" db="EMBL/GenBank/DDBJ databases">
        <authorList>
            <consortium name="DOE Joint Genome Institute"/>
            <person name="Kuo A."/>
            <person name="Girlanda M."/>
            <person name="Perotto S."/>
            <person name="Kohler A."/>
            <person name="Nagy L.G."/>
            <person name="Floudas D."/>
            <person name="Copeland A."/>
            <person name="Barry K.W."/>
            <person name="Cichocki N."/>
            <person name="Veneault-Fourrey C."/>
            <person name="LaButti K."/>
            <person name="Lindquist E.A."/>
            <person name="Lipzen A."/>
            <person name="Lundell T."/>
            <person name="Morin E."/>
            <person name="Murat C."/>
            <person name="Sun H."/>
            <person name="Tunlid A."/>
            <person name="Henrissat B."/>
            <person name="Grigoriev I.V."/>
            <person name="Hibbett D.S."/>
            <person name="Martin F."/>
            <person name="Nordberg H.P."/>
            <person name="Cantor M.N."/>
            <person name="Hua S.X."/>
        </authorList>
    </citation>
    <scope>NUCLEOTIDE SEQUENCE [LARGE SCALE GENOMIC DNA]</scope>
    <source>
        <strain evidence="1 2">MUT 4182</strain>
    </source>
</reference>
<dbReference type="EMBL" id="KN823054">
    <property type="protein sequence ID" value="KIO24764.1"/>
    <property type="molecule type" value="Genomic_DNA"/>
</dbReference>
<name>A0A0C3QGR5_9AGAM</name>
<dbReference type="AlphaFoldDB" id="A0A0C3QGR5"/>
<dbReference type="HOGENOM" id="CLU_2677962_0_0_1"/>
<reference evidence="2" key="2">
    <citation type="submission" date="2015-01" db="EMBL/GenBank/DDBJ databases">
        <title>Evolutionary Origins and Diversification of the Mycorrhizal Mutualists.</title>
        <authorList>
            <consortium name="DOE Joint Genome Institute"/>
            <consortium name="Mycorrhizal Genomics Consortium"/>
            <person name="Kohler A."/>
            <person name="Kuo A."/>
            <person name="Nagy L.G."/>
            <person name="Floudas D."/>
            <person name="Copeland A."/>
            <person name="Barry K.W."/>
            <person name="Cichocki N."/>
            <person name="Veneault-Fourrey C."/>
            <person name="LaButti K."/>
            <person name="Lindquist E.A."/>
            <person name="Lipzen A."/>
            <person name="Lundell T."/>
            <person name="Morin E."/>
            <person name="Murat C."/>
            <person name="Riley R."/>
            <person name="Ohm R."/>
            <person name="Sun H."/>
            <person name="Tunlid A."/>
            <person name="Henrissat B."/>
            <person name="Grigoriev I.V."/>
            <person name="Hibbett D.S."/>
            <person name="Martin F."/>
        </authorList>
    </citation>
    <scope>NUCLEOTIDE SEQUENCE [LARGE SCALE GENOMIC DNA]</scope>
    <source>
        <strain evidence="2">MUT 4182</strain>
    </source>
</reference>
<dbReference type="Proteomes" id="UP000054248">
    <property type="component" value="Unassembled WGS sequence"/>
</dbReference>
<feature type="non-terminal residue" evidence="1">
    <location>
        <position position="75"/>
    </location>
</feature>
<gene>
    <name evidence="1" type="ORF">M407DRAFT_244303</name>
</gene>
<evidence type="ECO:0000313" key="1">
    <source>
        <dbReference type="EMBL" id="KIO24764.1"/>
    </source>
</evidence>
<evidence type="ECO:0000313" key="2">
    <source>
        <dbReference type="Proteomes" id="UP000054248"/>
    </source>
</evidence>
<protein>
    <submittedName>
        <fullName evidence="1">Uncharacterized protein</fullName>
    </submittedName>
</protein>
<organism evidence="1 2">
    <name type="scientific">Tulasnella calospora MUT 4182</name>
    <dbReference type="NCBI Taxonomy" id="1051891"/>
    <lineage>
        <taxon>Eukaryota</taxon>
        <taxon>Fungi</taxon>
        <taxon>Dikarya</taxon>
        <taxon>Basidiomycota</taxon>
        <taxon>Agaricomycotina</taxon>
        <taxon>Agaricomycetes</taxon>
        <taxon>Cantharellales</taxon>
        <taxon>Tulasnellaceae</taxon>
        <taxon>Tulasnella</taxon>
    </lineage>
</organism>
<proteinExistence type="predicted"/>
<sequence length="75" mass="8340">MAFQPPALPRSLRYKSLRPVEEPTNTDIGEVSLAVDAGLRSLQETPQPDPPVTAAVLGDFAICQWRMIQDHARRL</sequence>